<protein>
    <submittedName>
        <fullName evidence="1">Uncharacterized protein</fullName>
    </submittedName>
</protein>
<evidence type="ECO:0000313" key="2">
    <source>
        <dbReference type="Proteomes" id="UP001162501"/>
    </source>
</evidence>
<proteinExistence type="predicted"/>
<organism evidence="1 2">
    <name type="scientific">Rangifer tarandus platyrhynchus</name>
    <name type="common">Svalbard reindeer</name>
    <dbReference type="NCBI Taxonomy" id="3082113"/>
    <lineage>
        <taxon>Eukaryota</taxon>
        <taxon>Metazoa</taxon>
        <taxon>Chordata</taxon>
        <taxon>Craniata</taxon>
        <taxon>Vertebrata</taxon>
        <taxon>Euteleostomi</taxon>
        <taxon>Mammalia</taxon>
        <taxon>Eutheria</taxon>
        <taxon>Laurasiatheria</taxon>
        <taxon>Artiodactyla</taxon>
        <taxon>Ruminantia</taxon>
        <taxon>Pecora</taxon>
        <taxon>Cervidae</taxon>
        <taxon>Odocoileinae</taxon>
        <taxon>Rangifer</taxon>
    </lineage>
</organism>
<dbReference type="EMBL" id="OX596090">
    <property type="protein sequence ID" value="CAI9711925.1"/>
    <property type="molecule type" value="Genomic_DNA"/>
</dbReference>
<name>A0ACB0FFR3_RANTA</name>
<gene>
    <name evidence="1" type="ORF">MRATA1EN3_LOCUS23138</name>
</gene>
<sequence>MQLMHTSLMRVTPQFPGYLLVEWRTSFLPLSSNSVHNTALRALGKLALQSSTPPKGWELSRGGREHPEDTLSPPAHTPNKNPAPSCLAADDSVAPASSARSETEEFLVASGRQTGNRRPPDPSRELQLFTWVPAAVSGVSGAQHGAHCPGGWCREDSGRRSPRQLRACWAAIYPGARPRPRPLPEYWAIRPATGCPGSRRPLPPPSSAAAAAAATWREGAGPSRGLHLLALLLLGKLFPVLFPPASLLRGTLASLNRL</sequence>
<reference evidence="1" key="1">
    <citation type="submission" date="2023-05" db="EMBL/GenBank/DDBJ databases">
        <authorList>
            <consortium name="ELIXIR-Norway"/>
        </authorList>
    </citation>
    <scope>NUCLEOTIDE SEQUENCE</scope>
</reference>
<accession>A0ACB0FFR3</accession>
<dbReference type="Proteomes" id="UP001162501">
    <property type="component" value="Chromosome 6"/>
</dbReference>
<evidence type="ECO:0000313" key="1">
    <source>
        <dbReference type="EMBL" id="CAI9711925.1"/>
    </source>
</evidence>